<organism evidence="1">
    <name type="scientific">viral metagenome</name>
    <dbReference type="NCBI Taxonomy" id="1070528"/>
    <lineage>
        <taxon>unclassified sequences</taxon>
        <taxon>metagenomes</taxon>
        <taxon>organismal metagenomes</taxon>
    </lineage>
</organism>
<dbReference type="SUPFAM" id="SSF48208">
    <property type="entry name" value="Six-hairpin glycosidases"/>
    <property type="match status" value="1"/>
</dbReference>
<sequence>MVWFQNLTQHRIQSNTISYQSRLKRFLKNPLERFDDDDASYIIIMTVNNDLDTVIVYESNVGFMKTLRRLYSRMVSNIQQRTILKFDIVVSYRSLHIRDKPQLNMDNEGIALNASLLLLPDQIVSHSLNTLDEIFVFLNLNKINVSKIYLFKTRSYVYAENNIEILYRGQKLFKTLRPNDVESAAHRASQYLNNAVLSTGRFDYMYKVDSDESGTQYNVLRHAGTVFAMAKYSRYYPEHTSDVLYKAVQYLVSLLRPGLEDPQTLCIVDENNEVKLGGVGLTLLALCEYSTVYQTNTYDDIIKKLADWVPTQIDDSGDFYGYVQYYETGRYKAFKSEYFPGEIIYGVMEAYKLFKQVSWLNVCVSIARYIIEVRDQFEPDEKLPHDHWMLYGLNELHRYAPHVTYLGHVRRLLRVISRAQTMKDDHEDHDGSFYDEDDPRSTPAATRAEGMIAGFCLIHDFDPKSIRLLKSVFMSIQRSLSFQLRTQYNEINTMYVKNPRKSFGGFRESIHRHRIRIDYVQHNLVSILNYMRIKKHMVSHISLTI</sequence>
<proteinExistence type="predicted"/>
<protein>
    <submittedName>
        <fullName evidence="1">Uncharacterized protein</fullName>
    </submittedName>
</protein>
<accession>A0A6C0CRK7</accession>
<evidence type="ECO:0000313" key="1">
    <source>
        <dbReference type="EMBL" id="QHT06772.1"/>
    </source>
</evidence>
<dbReference type="EMBL" id="MN739475">
    <property type="protein sequence ID" value="QHT06772.1"/>
    <property type="molecule type" value="Genomic_DNA"/>
</dbReference>
<dbReference type="InterPro" id="IPR008928">
    <property type="entry name" value="6-hairpin_glycosidase_sf"/>
</dbReference>
<dbReference type="AlphaFoldDB" id="A0A6C0CRK7"/>
<name>A0A6C0CRK7_9ZZZZ</name>
<dbReference type="GO" id="GO:0005975">
    <property type="term" value="P:carbohydrate metabolic process"/>
    <property type="evidence" value="ECO:0007669"/>
    <property type="project" value="InterPro"/>
</dbReference>
<reference evidence="1" key="1">
    <citation type="journal article" date="2020" name="Nature">
        <title>Giant virus diversity and host interactions through global metagenomics.</title>
        <authorList>
            <person name="Schulz F."/>
            <person name="Roux S."/>
            <person name="Paez-Espino D."/>
            <person name="Jungbluth S."/>
            <person name="Walsh D.A."/>
            <person name="Denef V.J."/>
            <person name="McMahon K.D."/>
            <person name="Konstantinidis K.T."/>
            <person name="Eloe-Fadrosh E.A."/>
            <person name="Kyrpides N.C."/>
            <person name="Woyke T."/>
        </authorList>
    </citation>
    <scope>NUCLEOTIDE SEQUENCE</scope>
    <source>
        <strain evidence="1">GVMAG-M-3300021473-15</strain>
    </source>
</reference>